<dbReference type="AlphaFoldDB" id="A0A1Q9C8R2"/>
<feature type="compositionally biased region" description="Basic residues" evidence="1">
    <location>
        <begin position="508"/>
        <end position="520"/>
    </location>
</feature>
<keyword evidence="3" id="KW-1185">Reference proteome</keyword>
<dbReference type="EMBL" id="LSRX01001502">
    <property type="protein sequence ID" value="OLP79304.1"/>
    <property type="molecule type" value="Genomic_DNA"/>
</dbReference>
<evidence type="ECO:0000313" key="2">
    <source>
        <dbReference type="EMBL" id="OLP79304.1"/>
    </source>
</evidence>
<evidence type="ECO:0000256" key="1">
    <source>
        <dbReference type="SAM" id="MobiDB-lite"/>
    </source>
</evidence>
<name>A0A1Q9C8R2_SYMMI</name>
<comment type="caution">
    <text evidence="2">The sequence shown here is derived from an EMBL/GenBank/DDBJ whole genome shotgun (WGS) entry which is preliminary data.</text>
</comment>
<gene>
    <name evidence="2" type="ORF">AK812_SmicGene40434</name>
</gene>
<proteinExistence type="predicted"/>
<accession>A0A1Q9C8R2</accession>
<dbReference type="OrthoDB" id="415450at2759"/>
<dbReference type="Proteomes" id="UP000186817">
    <property type="component" value="Unassembled WGS sequence"/>
</dbReference>
<feature type="compositionally biased region" description="Basic and acidic residues" evidence="1">
    <location>
        <begin position="482"/>
        <end position="498"/>
    </location>
</feature>
<feature type="region of interest" description="Disordered" evidence="1">
    <location>
        <begin position="1"/>
        <end position="47"/>
    </location>
</feature>
<organism evidence="2 3">
    <name type="scientific">Symbiodinium microadriaticum</name>
    <name type="common">Dinoflagellate</name>
    <name type="synonym">Zooxanthella microadriatica</name>
    <dbReference type="NCBI Taxonomy" id="2951"/>
    <lineage>
        <taxon>Eukaryota</taxon>
        <taxon>Sar</taxon>
        <taxon>Alveolata</taxon>
        <taxon>Dinophyceae</taxon>
        <taxon>Suessiales</taxon>
        <taxon>Symbiodiniaceae</taxon>
        <taxon>Symbiodinium</taxon>
    </lineage>
</organism>
<protein>
    <submittedName>
        <fullName evidence="2">Uncharacterized protein</fullName>
    </submittedName>
</protein>
<evidence type="ECO:0000313" key="3">
    <source>
        <dbReference type="Proteomes" id="UP000186817"/>
    </source>
</evidence>
<feature type="compositionally biased region" description="Basic and acidic residues" evidence="1">
    <location>
        <begin position="276"/>
        <end position="285"/>
    </location>
</feature>
<reference evidence="2 3" key="1">
    <citation type="submission" date="2016-02" db="EMBL/GenBank/DDBJ databases">
        <title>Genome analysis of coral dinoflagellate symbionts highlights evolutionary adaptations to a symbiotic lifestyle.</title>
        <authorList>
            <person name="Aranda M."/>
            <person name="Li Y."/>
            <person name="Liew Y.J."/>
            <person name="Baumgarten S."/>
            <person name="Simakov O."/>
            <person name="Wilson M."/>
            <person name="Piel J."/>
            <person name="Ashoor H."/>
            <person name="Bougouffa S."/>
            <person name="Bajic V.B."/>
            <person name="Ryu T."/>
            <person name="Ravasi T."/>
            <person name="Bayer T."/>
            <person name="Micklem G."/>
            <person name="Kim H."/>
            <person name="Bhak J."/>
            <person name="Lajeunesse T.C."/>
            <person name="Voolstra C.R."/>
        </authorList>
    </citation>
    <scope>NUCLEOTIDE SEQUENCE [LARGE SCALE GENOMIC DNA]</scope>
    <source>
        <strain evidence="2 3">CCMP2467</strain>
    </source>
</reference>
<feature type="region of interest" description="Disordered" evidence="1">
    <location>
        <begin position="240"/>
        <end position="305"/>
    </location>
</feature>
<feature type="compositionally biased region" description="Polar residues" evidence="1">
    <location>
        <begin position="243"/>
        <end position="253"/>
    </location>
</feature>
<feature type="region of interest" description="Disordered" evidence="1">
    <location>
        <begin position="472"/>
        <end position="531"/>
    </location>
</feature>
<sequence>MLSGFGDDPFAAEPLTGSGGVPDGAKPPASNAPSKRKREPGARGVKQAEAGKTCFVKSCEDDKLVGKKWCCRHNRLYDNLWTQAKKSNETAAVQQAVSTPEGADHALSDFERDNPPHAKYARKSVIQWGQFKRVHVVSQTTRSRNGCKPYEWKQWLKRCEQKMGWAAADAKKLWNHYSTAQEIDKDHEGLNGAIRLWIPTIEATHNDTDRSRTFAFEEGGAQERDMDEDHRQVLMDHCLHSGKGTNQADNNFLQGRAVNGPETDNSEVPELQTPKKNKELNDPASKDNPSPEDEKKRKRLEKLARGPAFEAHKATMVHKLKEKMKGLDNLMATVGEKIREAHAEMANDRQDAVKLSYLKAMEAGTALLEVWKTEVELPACEGKPEELKDLPDVVARAQTAFCDKCELLKDLVQPVNSKATCFTRAALGWFHSISEKTTCIFLLERIATEMKDHAAVIDQFARGLQKVATDAKNFQSQQKRKAQQDEAKKKREEEKKAASEATALAKAAAKKVKSGSKGRRPMWPWSANAIRSRERPFDLSRGACARKEQLHTWARIQLQTDRS</sequence>